<dbReference type="EMBL" id="JASCRY010000003">
    <property type="protein sequence ID" value="MDI5950245.1"/>
    <property type="molecule type" value="Genomic_DNA"/>
</dbReference>
<proteinExistence type="predicted"/>
<gene>
    <name evidence="1" type="ORF">QLS97_11360</name>
</gene>
<name>A0AAW6TKZ8_9FLAO</name>
<evidence type="ECO:0000313" key="1">
    <source>
        <dbReference type="EMBL" id="MDI5950245.1"/>
    </source>
</evidence>
<keyword evidence="2" id="KW-1185">Reference proteome</keyword>
<evidence type="ECO:0000313" key="2">
    <source>
        <dbReference type="Proteomes" id="UP001228643"/>
    </source>
</evidence>
<organism evidence="1 2">
    <name type="scientific">Flavobacterium yafengii</name>
    <dbReference type="NCBI Taxonomy" id="3041253"/>
    <lineage>
        <taxon>Bacteria</taxon>
        <taxon>Pseudomonadati</taxon>
        <taxon>Bacteroidota</taxon>
        <taxon>Flavobacteriia</taxon>
        <taxon>Flavobacteriales</taxon>
        <taxon>Flavobacteriaceae</taxon>
        <taxon>Flavobacterium</taxon>
    </lineage>
</organism>
<accession>A0AAW6TKZ8</accession>
<dbReference type="Proteomes" id="UP001228643">
    <property type="component" value="Unassembled WGS sequence"/>
</dbReference>
<reference evidence="1 2" key="1">
    <citation type="submission" date="2023-04" db="EMBL/GenBank/DDBJ databases">
        <title>Two novel species of Flavobacterium.</title>
        <authorList>
            <person name="Liu Q."/>
            <person name="Xin Y.-H."/>
        </authorList>
    </citation>
    <scope>NUCLEOTIDE SEQUENCE [LARGE SCALE GENOMIC DNA]</scope>
    <source>
        <strain evidence="1 2">LB2P87</strain>
    </source>
</reference>
<comment type="caution">
    <text evidence="1">The sequence shown here is derived from an EMBL/GenBank/DDBJ whole genome shotgun (WGS) entry which is preliminary data.</text>
</comment>
<sequence length="203" mass="23403">MLLLTGLLKGSIYAQPKQREVLLKQIAALKMYTGYAQKGYSIAKKGLNTIGNFKRGEFDLHADYFNSLKIINPKIKDYSRVSQIIVLQVKILDKYKSTLKQVQEDDLFHGDEVAYIKRVMNRLIKNGDTTLDELIVVLTQGNLEMKDDERINKIDFLYQNMLESYIFCESFSDQTRMMSLSRSTNFKDVKTSRVLQGVKNNVP</sequence>
<dbReference type="AlphaFoldDB" id="A0AAW6TKZ8"/>
<protein>
    <recommendedName>
        <fullName evidence="3">TerB family tellurite resistance protein</fullName>
    </recommendedName>
</protein>
<dbReference type="RefSeq" id="WP_282716774.1">
    <property type="nucleotide sequence ID" value="NZ_JASCRY010000003.1"/>
</dbReference>
<evidence type="ECO:0008006" key="3">
    <source>
        <dbReference type="Google" id="ProtNLM"/>
    </source>
</evidence>